<comment type="caution">
    <text evidence="1">The sequence shown here is derived from an EMBL/GenBank/DDBJ whole genome shotgun (WGS) entry which is preliminary data.</text>
</comment>
<gene>
    <name evidence="1" type="ORF">ABC977_01575</name>
</gene>
<name>A0ABV4BBE3_9GAMM</name>
<dbReference type="Proteomes" id="UP001564408">
    <property type="component" value="Unassembled WGS sequence"/>
</dbReference>
<protein>
    <submittedName>
        <fullName evidence="1">Uncharacterized protein</fullName>
    </submittedName>
</protein>
<evidence type="ECO:0000313" key="1">
    <source>
        <dbReference type="EMBL" id="MEY6431094.1"/>
    </source>
</evidence>
<evidence type="ECO:0000313" key="2">
    <source>
        <dbReference type="Proteomes" id="UP001564408"/>
    </source>
</evidence>
<reference evidence="1 2" key="1">
    <citation type="submission" date="2024-05" db="EMBL/GenBank/DDBJ databases">
        <title>Genome Sequence and Characterization of the New Strain Purple Sulfur Bacterium of Genus Thioalkalicoccus.</title>
        <authorList>
            <person name="Bryantseva I.A."/>
            <person name="Kyndt J.A."/>
            <person name="Imhoff J.F."/>
        </authorList>
    </citation>
    <scope>NUCLEOTIDE SEQUENCE [LARGE SCALE GENOMIC DNA]</scope>
    <source>
        <strain evidence="1 2">Um2</strain>
    </source>
</reference>
<sequence length="194" mass="21432">MVSDHRDPARSPAGDTVRPRAILSAVRRAYPNAWRDTDRLRAQRGREVPDWPEWCFLPLQGFAAILSGADGRVDPPRIHHLGIVGALATWRVSQGIYRFDPDLAAALADTPLSGDLPTDTLFHLPEWCVYVETPGRRWAGRDLHGFWAHLDYEVGGVADELRLVLDVADSPETALDPLRGLQPVVFLLGDGSLA</sequence>
<organism evidence="1 2">
    <name type="scientific">Thioalkalicoccus limnaeus</name>
    <dbReference type="NCBI Taxonomy" id="120681"/>
    <lineage>
        <taxon>Bacteria</taxon>
        <taxon>Pseudomonadati</taxon>
        <taxon>Pseudomonadota</taxon>
        <taxon>Gammaproteobacteria</taxon>
        <taxon>Chromatiales</taxon>
        <taxon>Chromatiaceae</taxon>
        <taxon>Thioalkalicoccus</taxon>
    </lineage>
</organism>
<dbReference type="InterPro" id="IPR058915">
    <property type="entry name" value="AcrVA2-like"/>
</dbReference>
<accession>A0ABV4BBE3</accession>
<feature type="non-terminal residue" evidence="1">
    <location>
        <position position="194"/>
    </location>
</feature>
<proteinExistence type="predicted"/>
<dbReference type="Pfam" id="PF26125">
    <property type="entry name" value="AcrVA2-like"/>
    <property type="match status" value="1"/>
</dbReference>
<dbReference type="EMBL" id="JBDKXB010000002">
    <property type="protein sequence ID" value="MEY6431094.1"/>
    <property type="molecule type" value="Genomic_DNA"/>
</dbReference>
<keyword evidence="2" id="KW-1185">Reference proteome</keyword>